<comment type="caution">
    <text evidence="2">The sequence shown here is derived from an EMBL/GenBank/DDBJ whole genome shotgun (WGS) entry which is preliminary data.</text>
</comment>
<feature type="compositionally biased region" description="Acidic residues" evidence="1">
    <location>
        <begin position="18"/>
        <end position="30"/>
    </location>
</feature>
<name>A0A834K8T3_VESPE</name>
<evidence type="ECO:0000256" key="1">
    <source>
        <dbReference type="SAM" id="MobiDB-lite"/>
    </source>
</evidence>
<dbReference type="EMBL" id="JACSDY010000017">
    <property type="protein sequence ID" value="KAF7402217.1"/>
    <property type="molecule type" value="Genomic_DNA"/>
</dbReference>
<evidence type="ECO:0000313" key="2">
    <source>
        <dbReference type="EMBL" id="KAF7402217.1"/>
    </source>
</evidence>
<gene>
    <name evidence="2" type="ORF">H0235_015553</name>
</gene>
<dbReference type="AlphaFoldDB" id="A0A834K8T3"/>
<feature type="compositionally biased region" description="Basic and acidic residues" evidence="1">
    <location>
        <begin position="1"/>
        <end position="17"/>
    </location>
</feature>
<reference evidence="2" key="1">
    <citation type="journal article" date="2020" name="G3 (Bethesda)">
        <title>High-Quality Assemblies for Three Invasive Social Wasps from the &lt;i&gt;Vespula&lt;/i&gt; Genus.</title>
        <authorList>
            <person name="Harrop T.W.R."/>
            <person name="Guhlin J."/>
            <person name="McLaughlin G.M."/>
            <person name="Permina E."/>
            <person name="Stockwell P."/>
            <person name="Gilligan J."/>
            <person name="Le Lec M.F."/>
            <person name="Gruber M.A.M."/>
            <person name="Quinn O."/>
            <person name="Lovegrove M."/>
            <person name="Duncan E.J."/>
            <person name="Remnant E.J."/>
            <person name="Van Eeckhoven J."/>
            <person name="Graham B."/>
            <person name="Knapp R.A."/>
            <person name="Langford K.W."/>
            <person name="Kronenberg Z."/>
            <person name="Press M.O."/>
            <person name="Eacker S.M."/>
            <person name="Wilson-Rankin E.E."/>
            <person name="Purcell J."/>
            <person name="Lester P.J."/>
            <person name="Dearden P.K."/>
        </authorList>
    </citation>
    <scope>NUCLEOTIDE SEQUENCE</scope>
    <source>
        <strain evidence="2">Volc-1</strain>
    </source>
</reference>
<protein>
    <submittedName>
        <fullName evidence="2">Uncharacterized protein</fullName>
    </submittedName>
</protein>
<sequence>MPRIREHCSNRRERSEEEKEEKEEEEEEEENAIKLPPNYRAWHTNGGETGLSELHASMCDTGNKGWNNR</sequence>
<keyword evidence="3" id="KW-1185">Reference proteome</keyword>
<evidence type="ECO:0000313" key="3">
    <source>
        <dbReference type="Proteomes" id="UP000600918"/>
    </source>
</evidence>
<feature type="region of interest" description="Disordered" evidence="1">
    <location>
        <begin position="1"/>
        <end position="69"/>
    </location>
</feature>
<accession>A0A834K8T3</accession>
<proteinExistence type="predicted"/>
<organism evidence="2 3">
    <name type="scientific">Vespula pensylvanica</name>
    <name type="common">Western yellow jacket</name>
    <name type="synonym">Wasp</name>
    <dbReference type="NCBI Taxonomy" id="30213"/>
    <lineage>
        <taxon>Eukaryota</taxon>
        <taxon>Metazoa</taxon>
        <taxon>Ecdysozoa</taxon>
        <taxon>Arthropoda</taxon>
        <taxon>Hexapoda</taxon>
        <taxon>Insecta</taxon>
        <taxon>Pterygota</taxon>
        <taxon>Neoptera</taxon>
        <taxon>Endopterygota</taxon>
        <taxon>Hymenoptera</taxon>
        <taxon>Apocrita</taxon>
        <taxon>Aculeata</taxon>
        <taxon>Vespoidea</taxon>
        <taxon>Vespidae</taxon>
        <taxon>Vespinae</taxon>
        <taxon>Vespula</taxon>
    </lineage>
</organism>
<dbReference type="Proteomes" id="UP000600918">
    <property type="component" value="Unassembled WGS sequence"/>
</dbReference>